<evidence type="ECO:0000256" key="1">
    <source>
        <dbReference type="SAM" id="SignalP"/>
    </source>
</evidence>
<dbReference type="PATRIC" id="fig|1229276.3.peg.2215"/>
<dbReference type="PROSITE" id="PS51257">
    <property type="entry name" value="PROKAR_LIPOPROTEIN"/>
    <property type="match status" value="1"/>
</dbReference>
<dbReference type="EMBL" id="JJMU01000032">
    <property type="protein sequence ID" value="KGE13959.1"/>
    <property type="molecule type" value="Genomic_DNA"/>
</dbReference>
<evidence type="ECO:0000313" key="2">
    <source>
        <dbReference type="EMBL" id="KGE13959.1"/>
    </source>
</evidence>
<feature type="chain" id="PRO_5002124222" description="Substrate import-associated zinc metallohydrolase lipoprotein" evidence="1">
    <location>
        <begin position="23"/>
        <end position="474"/>
    </location>
</feature>
<dbReference type="AlphaFoldDB" id="A0A0B8T6V0"/>
<name>A0A0B8T6V0_9SPHI</name>
<protein>
    <recommendedName>
        <fullName evidence="4">Substrate import-associated zinc metallohydrolase lipoprotein</fullName>
    </recommendedName>
</protein>
<dbReference type="SUPFAM" id="SSF55486">
    <property type="entry name" value="Metalloproteases ('zincins'), catalytic domain"/>
    <property type="match status" value="1"/>
</dbReference>
<reference evidence="2 3" key="2">
    <citation type="journal article" date="2015" name="PLoS ONE">
        <title>Whole-Genome Optical Mapping and Finished Genome Sequence of Sphingobacterium deserti sp. nov., a New Species Isolated from the Western Desert of China.</title>
        <authorList>
            <person name="Teng C."/>
            <person name="Zhou Z."/>
            <person name="Molnar I."/>
            <person name="Li X."/>
            <person name="Tang R."/>
            <person name="Chen M."/>
            <person name="Wang L."/>
            <person name="Su S."/>
            <person name="Zhang W."/>
            <person name="Lin M."/>
        </authorList>
    </citation>
    <scope>NUCLEOTIDE SEQUENCE [LARGE SCALE GENOMIC DNA]</scope>
    <source>
        <strain evidence="3">ACCC05744</strain>
    </source>
</reference>
<reference evidence="3" key="1">
    <citation type="submission" date="2014-04" db="EMBL/GenBank/DDBJ databases">
        <title>Whole-Genome optical mapping and complete genome sequence of Sphingobacterium deserti sp. nov., a new spaces isolated from desert in the west of China.</title>
        <authorList>
            <person name="Teng C."/>
            <person name="Zhou Z."/>
            <person name="Li X."/>
            <person name="Chen M."/>
            <person name="Lin M."/>
            <person name="Wang L."/>
            <person name="Su S."/>
            <person name="Zhang C."/>
            <person name="Zhang W."/>
        </authorList>
    </citation>
    <scope>NUCLEOTIDE SEQUENCE [LARGE SCALE GENOMIC DNA]</scope>
    <source>
        <strain evidence="3">ACCC05744</strain>
    </source>
</reference>
<keyword evidence="1" id="KW-0732">Signal</keyword>
<accession>A0A0B8T6V0</accession>
<gene>
    <name evidence="2" type="ORF">DI53_2153</name>
</gene>
<dbReference type="eggNOG" id="ENOG502ZA2M">
    <property type="taxonomic scope" value="Bacteria"/>
</dbReference>
<sequence>MVMKKINIIRYIGLLMGLSLLACSKSDENLDVDLSKYNSDTYVKTAVDDWITTNLTTPFNIQVVYRFERNLTDVSRDISPSKLETVQPTMELVLDGFINVYKEVAGSAFIKTYTPKQFVLYGSGSYNSNNSYNLGTADGGRRVVLYDTNGIDLTNPENARRRLRTIHHEFTHIVNQIINIPTTFEPITAADYFADWTNASNTAAVAKGLGFISPYARSAPGEDFAEMTSHLLVEGQVWFNNYVATASPSAQPKLLAKERIVRDYFKTFFDIDFNELQGAVQRVLKENYNAKDPTDITQTLPIWLNRNLVSTIRYQPSAAHYGTFGNPAAIRAIFTNMQAAFREQNPGWPTGTIEYFEFRFTDAQNMVFRIAFKIASNSNDVYFADYYFGMQVSNITGEVQFSKTTSAGLHNTSNGNLLLNGFERHLLPYLTNRVFVADWLPTTIGSTSNLYRTFGGFYVKDAPTNYIYGPIVLK</sequence>
<evidence type="ECO:0008006" key="4">
    <source>
        <dbReference type="Google" id="ProtNLM"/>
    </source>
</evidence>
<dbReference type="STRING" id="1229276.DI53_2153"/>
<organism evidence="2 3">
    <name type="scientific">Sphingobacterium deserti</name>
    <dbReference type="NCBI Taxonomy" id="1229276"/>
    <lineage>
        <taxon>Bacteria</taxon>
        <taxon>Pseudomonadati</taxon>
        <taxon>Bacteroidota</taxon>
        <taxon>Sphingobacteriia</taxon>
        <taxon>Sphingobacteriales</taxon>
        <taxon>Sphingobacteriaceae</taxon>
        <taxon>Sphingobacterium</taxon>
    </lineage>
</organism>
<keyword evidence="3" id="KW-1185">Reference proteome</keyword>
<evidence type="ECO:0000313" key="3">
    <source>
        <dbReference type="Proteomes" id="UP000031802"/>
    </source>
</evidence>
<dbReference type="Proteomes" id="UP000031802">
    <property type="component" value="Unassembled WGS sequence"/>
</dbReference>
<dbReference type="Gene3D" id="3.40.390.70">
    <property type="match status" value="1"/>
</dbReference>
<feature type="signal peptide" evidence="1">
    <location>
        <begin position="1"/>
        <end position="22"/>
    </location>
</feature>
<proteinExistence type="predicted"/>
<comment type="caution">
    <text evidence="2">The sequence shown here is derived from an EMBL/GenBank/DDBJ whole genome shotgun (WGS) entry which is preliminary data.</text>
</comment>
<dbReference type="InterPro" id="IPR030890">
    <property type="entry name" value="LP_HExxH_w_TonB"/>
</dbReference>
<dbReference type="Pfam" id="PF15890">
    <property type="entry name" value="Peptidase_Mx1"/>
    <property type="match status" value="1"/>
</dbReference>
<dbReference type="NCBIfam" id="TIGR04549">
    <property type="entry name" value="LP_HExxH_w_tonB"/>
    <property type="match status" value="1"/>
</dbReference>